<dbReference type="EMBL" id="FWXJ01000004">
    <property type="protein sequence ID" value="SMC41132.1"/>
    <property type="molecule type" value="Genomic_DNA"/>
</dbReference>
<gene>
    <name evidence="7" type="ORF">SAMN06296008_10416</name>
</gene>
<evidence type="ECO:0000256" key="5">
    <source>
        <dbReference type="PIRSR" id="PIRSR015582-2"/>
    </source>
</evidence>
<dbReference type="STRING" id="1938817.SAMN06296008_10416"/>
<dbReference type="Proteomes" id="UP000192708">
    <property type="component" value="Unassembled WGS sequence"/>
</dbReference>
<dbReference type="PANTHER" id="PTHR32308">
    <property type="entry name" value="LYASE BETA SUBUNIT, PUTATIVE (AFU_ORTHOLOGUE AFUA_4G13030)-RELATED"/>
    <property type="match status" value="1"/>
</dbReference>
<feature type="binding site" evidence="4">
    <location>
        <position position="70"/>
    </location>
    <ligand>
        <name>substrate</name>
    </ligand>
</feature>
<keyword evidence="7" id="KW-0456">Lyase</keyword>
<dbReference type="GO" id="GO:0016829">
    <property type="term" value="F:lyase activity"/>
    <property type="evidence" value="ECO:0007669"/>
    <property type="project" value="UniProtKB-KW"/>
</dbReference>
<feature type="binding site" evidence="4">
    <location>
        <position position="131"/>
    </location>
    <ligand>
        <name>substrate</name>
    </ligand>
</feature>
<sequence>MRIIRTALFAPGTNQKVMAKAVASPVDAVLFDLEDSVALDSKALARQMVREAITELHNSTREDKPYVMVRTNAADTGMLEEDIAQIAVAGLDMVFIPKAEQPDDMKKIDQQLESLEKERGLNRIAIGLQIESAIGVYNCYNIIKATSRIQLTSLGTAQDGDLQNDLGCGWSVDGPEMLYARSKVLLDSKAAGNVISIDGVFADLNDEEGLMIESKMSASLGYVGRTIIHPKQIAIVEQAYGITQATLDYYHLIVKEFEAAEQKGVAAITINNKLVDYAMYRQAKRLISTVQ</sequence>
<reference evidence="7 8" key="1">
    <citation type="submission" date="2017-04" db="EMBL/GenBank/DDBJ databases">
        <authorList>
            <person name="Afonso C.L."/>
            <person name="Miller P.J."/>
            <person name="Scott M.A."/>
            <person name="Spackman E."/>
            <person name="Goraichik I."/>
            <person name="Dimitrov K.M."/>
            <person name="Suarez D.L."/>
            <person name="Swayne D.E."/>
        </authorList>
    </citation>
    <scope>NUCLEOTIDE SEQUENCE [LARGE SCALE GENOMIC DNA]</scope>
    <source>
        <strain evidence="7 8">VK13</strain>
    </source>
</reference>
<dbReference type="AlphaFoldDB" id="A0A1W1YYH9"/>
<dbReference type="PIRSF" id="PIRSF015582">
    <property type="entry name" value="Cit_lyase_B"/>
    <property type="match status" value="1"/>
</dbReference>
<dbReference type="GO" id="GO:0000287">
    <property type="term" value="F:magnesium ion binding"/>
    <property type="evidence" value="ECO:0007669"/>
    <property type="project" value="TreeGrafter"/>
</dbReference>
<evidence type="ECO:0000256" key="3">
    <source>
        <dbReference type="ARBA" id="ARBA00022842"/>
    </source>
</evidence>
<evidence type="ECO:0000259" key="6">
    <source>
        <dbReference type="Pfam" id="PF03328"/>
    </source>
</evidence>
<comment type="cofactor">
    <cofactor evidence="1">
        <name>Mg(2+)</name>
        <dbReference type="ChEBI" id="CHEBI:18420"/>
    </cofactor>
</comment>
<evidence type="ECO:0000313" key="8">
    <source>
        <dbReference type="Proteomes" id="UP000192708"/>
    </source>
</evidence>
<keyword evidence="3 5" id="KW-0460">Magnesium</keyword>
<dbReference type="OrthoDB" id="348111at2"/>
<feature type="binding site" evidence="5">
    <location>
        <position position="161"/>
    </location>
    <ligand>
        <name>Mg(2+)</name>
        <dbReference type="ChEBI" id="CHEBI:18420"/>
    </ligand>
</feature>
<evidence type="ECO:0000256" key="4">
    <source>
        <dbReference type="PIRSR" id="PIRSR015582-1"/>
    </source>
</evidence>
<dbReference type="GO" id="GO:0006107">
    <property type="term" value="P:oxaloacetate metabolic process"/>
    <property type="evidence" value="ECO:0007669"/>
    <property type="project" value="TreeGrafter"/>
</dbReference>
<dbReference type="Gene3D" id="3.20.20.60">
    <property type="entry name" value="Phosphoenolpyruvate-binding domains"/>
    <property type="match status" value="1"/>
</dbReference>
<accession>A0A1W1YYH9</accession>
<evidence type="ECO:0000256" key="1">
    <source>
        <dbReference type="ARBA" id="ARBA00001946"/>
    </source>
</evidence>
<proteinExistence type="predicted"/>
<keyword evidence="8" id="KW-1185">Reference proteome</keyword>
<dbReference type="SUPFAM" id="SSF51621">
    <property type="entry name" value="Phosphoenolpyruvate/pyruvate domain"/>
    <property type="match status" value="1"/>
</dbReference>
<evidence type="ECO:0000313" key="7">
    <source>
        <dbReference type="EMBL" id="SMC41132.1"/>
    </source>
</evidence>
<dbReference type="InterPro" id="IPR005000">
    <property type="entry name" value="Aldolase/citrate-lyase_domain"/>
</dbReference>
<organism evidence="7 8">
    <name type="scientific">Polynucleobacter kasalickyi</name>
    <dbReference type="NCBI Taxonomy" id="1938817"/>
    <lineage>
        <taxon>Bacteria</taxon>
        <taxon>Pseudomonadati</taxon>
        <taxon>Pseudomonadota</taxon>
        <taxon>Betaproteobacteria</taxon>
        <taxon>Burkholderiales</taxon>
        <taxon>Burkholderiaceae</taxon>
        <taxon>Polynucleobacter</taxon>
    </lineage>
</organism>
<dbReference type="InterPro" id="IPR040442">
    <property type="entry name" value="Pyrv_kinase-like_dom_sf"/>
</dbReference>
<feature type="binding site" evidence="5">
    <location>
        <position position="131"/>
    </location>
    <ligand>
        <name>Mg(2+)</name>
        <dbReference type="ChEBI" id="CHEBI:18420"/>
    </ligand>
</feature>
<dbReference type="RefSeq" id="WP_084282993.1">
    <property type="nucleotide sequence ID" value="NZ_FWXJ01000004.1"/>
</dbReference>
<dbReference type="InterPro" id="IPR011206">
    <property type="entry name" value="Citrate_lyase_beta/mcl1/mcl2"/>
</dbReference>
<feature type="domain" description="HpcH/HpaI aldolase/citrate lyase" evidence="6">
    <location>
        <begin position="5"/>
        <end position="230"/>
    </location>
</feature>
<evidence type="ECO:0000256" key="2">
    <source>
        <dbReference type="ARBA" id="ARBA00022723"/>
    </source>
</evidence>
<protein>
    <submittedName>
        <fullName evidence="7">Citrate lyase subunit beta / citryl-CoA lyase</fullName>
    </submittedName>
</protein>
<dbReference type="InterPro" id="IPR015813">
    <property type="entry name" value="Pyrv/PenolPyrv_kinase-like_dom"/>
</dbReference>
<dbReference type="Pfam" id="PF03328">
    <property type="entry name" value="HpcH_HpaI"/>
    <property type="match status" value="1"/>
</dbReference>
<keyword evidence="2 5" id="KW-0479">Metal-binding</keyword>
<dbReference type="PANTHER" id="PTHR32308:SF0">
    <property type="entry name" value="HPCH_HPAI ALDOLASE_CITRATE LYASE DOMAIN-CONTAINING PROTEIN"/>
    <property type="match status" value="1"/>
</dbReference>
<name>A0A1W1YYH9_9BURK</name>